<dbReference type="EMBL" id="QXFX01000064">
    <property type="protein sequence ID" value="KAE9134636.1"/>
    <property type="molecule type" value="Genomic_DNA"/>
</dbReference>
<dbReference type="EMBL" id="QXGE01000111">
    <property type="protein sequence ID" value="KAE9324317.1"/>
    <property type="molecule type" value="Genomic_DNA"/>
</dbReference>
<evidence type="ECO:0000313" key="17">
    <source>
        <dbReference type="Proteomes" id="UP000460718"/>
    </source>
</evidence>
<dbReference type="EMBL" id="QXGC01000031">
    <property type="protein sequence ID" value="KAE9253864.1"/>
    <property type="molecule type" value="Genomic_DNA"/>
</dbReference>
<evidence type="ECO:0000313" key="1">
    <source>
        <dbReference type="EMBL" id="KAE8946339.1"/>
    </source>
</evidence>
<evidence type="ECO:0000313" key="2">
    <source>
        <dbReference type="EMBL" id="KAE9030282.1"/>
    </source>
</evidence>
<dbReference type="Proteomes" id="UP000440732">
    <property type="component" value="Unassembled WGS sequence"/>
</dbReference>
<proteinExistence type="predicted"/>
<dbReference type="EMBL" id="QXFZ01000119">
    <property type="protein sequence ID" value="KAE9132052.1"/>
    <property type="molecule type" value="Genomic_DNA"/>
</dbReference>
<evidence type="ECO:0000313" key="10">
    <source>
        <dbReference type="EMBL" id="KAE9362248.1"/>
    </source>
</evidence>
<evidence type="ECO:0000313" key="8">
    <source>
        <dbReference type="EMBL" id="KAE9253864.1"/>
    </source>
</evidence>
<evidence type="ECO:0000313" key="3">
    <source>
        <dbReference type="EMBL" id="KAE9130428.1"/>
    </source>
</evidence>
<dbReference type="Proteomes" id="UP000433483">
    <property type="component" value="Unassembled WGS sequence"/>
</dbReference>
<evidence type="ECO:0000313" key="9">
    <source>
        <dbReference type="EMBL" id="KAE9324317.1"/>
    </source>
</evidence>
<evidence type="ECO:0000313" key="19">
    <source>
        <dbReference type="Proteomes" id="UP000486351"/>
    </source>
</evidence>
<dbReference type="Proteomes" id="UP000440367">
    <property type="component" value="Unassembled WGS sequence"/>
</dbReference>
<dbReference type="EMBL" id="QXGB01000118">
    <property type="protein sequence ID" value="KAE9229496.1"/>
    <property type="molecule type" value="Genomic_DNA"/>
</dbReference>
<evidence type="ECO:0000313" key="20">
    <source>
        <dbReference type="Proteomes" id="UP000488956"/>
    </source>
</evidence>
<sequence length="55" mass="5999">MSAVSAAVGIVTLWTRSVACKKKNQVEPEGLFGISNENATRQKAGWFGYRALRVT</sequence>
<evidence type="ECO:0000313" key="14">
    <source>
        <dbReference type="Proteomes" id="UP000440367"/>
    </source>
</evidence>
<dbReference type="EMBL" id="QXGF01000122">
    <property type="protein sequence ID" value="KAE8946339.1"/>
    <property type="molecule type" value="Genomic_DNA"/>
</dbReference>
<dbReference type="EMBL" id="QXGD01000487">
    <property type="protein sequence ID" value="KAE9237578.1"/>
    <property type="molecule type" value="Genomic_DNA"/>
</dbReference>
<reference evidence="17 18" key="1">
    <citation type="submission" date="2018-09" db="EMBL/GenBank/DDBJ databases">
        <title>Genomic investigation of the strawberry pathogen Phytophthora fragariae indicates pathogenicity is determined by transcriptional variation in three key races.</title>
        <authorList>
            <person name="Adams T.M."/>
            <person name="Armitage A.D."/>
            <person name="Sobczyk M.K."/>
            <person name="Bates H.J."/>
            <person name="Dunwell J.M."/>
            <person name="Nellist C.F."/>
            <person name="Harrison R.J."/>
        </authorList>
    </citation>
    <scope>NUCLEOTIDE SEQUENCE [LARGE SCALE GENOMIC DNA]</scope>
    <source>
        <strain evidence="9 13">A4</strain>
        <strain evidence="7 14">BC-1</strain>
        <strain evidence="8 18">BC-23</strain>
        <strain evidence="6 12">NOV-27</strain>
        <strain evidence="3 15">NOV-5</strain>
        <strain evidence="4 16">NOV-71</strain>
        <strain evidence="10 19">NOV-77</strain>
        <strain evidence="1 11">NOV-9</strain>
        <strain evidence="5 20">ONT-3</strain>
        <strain evidence="2 17">SCRP245</strain>
    </source>
</reference>
<name>A0A6A3MFG1_9STRA</name>
<evidence type="ECO:0000313" key="18">
    <source>
        <dbReference type="Proteomes" id="UP000476176"/>
    </source>
</evidence>
<dbReference type="EMBL" id="QXFY01000005">
    <property type="protein sequence ID" value="KAE9362248.1"/>
    <property type="molecule type" value="Genomic_DNA"/>
</dbReference>
<organism evidence="2 17">
    <name type="scientific">Phytophthora fragariae</name>
    <dbReference type="NCBI Taxonomy" id="53985"/>
    <lineage>
        <taxon>Eukaryota</taxon>
        <taxon>Sar</taxon>
        <taxon>Stramenopiles</taxon>
        <taxon>Oomycota</taxon>
        <taxon>Peronosporomycetes</taxon>
        <taxon>Peronosporales</taxon>
        <taxon>Peronosporaceae</taxon>
        <taxon>Phytophthora</taxon>
    </lineage>
</organism>
<dbReference type="Proteomes" id="UP000460718">
    <property type="component" value="Unassembled WGS sequence"/>
</dbReference>
<evidence type="ECO:0000313" key="16">
    <source>
        <dbReference type="Proteomes" id="UP000441208"/>
    </source>
</evidence>
<accession>A0A6A3MFG1</accession>
<dbReference type="EMBL" id="QXGA01001057">
    <property type="protein sequence ID" value="KAE9130428.1"/>
    <property type="molecule type" value="Genomic_DNA"/>
</dbReference>
<dbReference type="EMBL" id="QXFW01000016">
    <property type="protein sequence ID" value="KAE9030282.1"/>
    <property type="molecule type" value="Genomic_DNA"/>
</dbReference>
<evidence type="ECO:0000313" key="4">
    <source>
        <dbReference type="EMBL" id="KAE9132052.1"/>
    </source>
</evidence>
<dbReference type="Proteomes" id="UP000488956">
    <property type="component" value="Unassembled WGS sequence"/>
</dbReference>
<evidence type="ECO:0000313" key="12">
    <source>
        <dbReference type="Proteomes" id="UP000433483"/>
    </source>
</evidence>
<evidence type="ECO:0000313" key="13">
    <source>
        <dbReference type="Proteomes" id="UP000437068"/>
    </source>
</evidence>
<evidence type="ECO:0000313" key="5">
    <source>
        <dbReference type="EMBL" id="KAE9134636.1"/>
    </source>
</evidence>
<dbReference type="Proteomes" id="UP000486351">
    <property type="component" value="Unassembled WGS sequence"/>
</dbReference>
<dbReference type="AlphaFoldDB" id="A0A6A3MFG1"/>
<protein>
    <submittedName>
        <fullName evidence="2">Uncharacterized protein</fullName>
    </submittedName>
</protein>
<dbReference type="Proteomes" id="UP000429523">
    <property type="component" value="Unassembled WGS sequence"/>
</dbReference>
<keyword evidence="12" id="KW-1185">Reference proteome</keyword>
<dbReference type="Proteomes" id="UP000441208">
    <property type="component" value="Unassembled WGS sequence"/>
</dbReference>
<evidence type="ECO:0000313" key="15">
    <source>
        <dbReference type="Proteomes" id="UP000440732"/>
    </source>
</evidence>
<dbReference type="Proteomes" id="UP000476176">
    <property type="component" value="Unassembled WGS sequence"/>
</dbReference>
<evidence type="ECO:0000313" key="6">
    <source>
        <dbReference type="EMBL" id="KAE9229496.1"/>
    </source>
</evidence>
<dbReference type="Proteomes" id="UP000437068">
    <property type="component" value="Unassembled WGS sequence"/>
</dbReference>
<gene>
    <name evidence="9" type="ORF">PF001_g3486</name>
    <name evidence="7" type="ORF">PF002_g10898</name>
    <name evidence="8" type="ORF">PF004_g1293</name>
    <name evidence="6" type="ORF">PF005_g3833</name>
    <name evidence="3" type="ORF">PF006_g15775</name>
    <name evidence="4" type="ORF">PF007_g3880</name>
    <name evidence="10" type="ORF">PF008_g245</name>
    <name evidence="1" type="ORF">PF009_g4046</name>
    <name evidence="5" type="ORF">PF010_g2390</name>
    <name evidence="2" type="ORF">PF011_g675</name>
</gene>
<evidence type="ECO:0000313" key="7">
    <source>
        <dbReference type="EMBL" id="KAE9237578.1"/>
    </source>
</evidence>
<evidence type="ECO:0000313" key="11">
    <source>
        <dbReference type="Proteomes" id="UP000429523"/>
    </source>
</evidence>
<comment type="caution">
    <text evidence="2">The sequence shown here is derived from an EMBL/GenBank/DDBJ whole genome shotgun (WGS) entry which is preliminary data.</text>
</comment>